<dbReference type="Proteomes" id="UP001221898">
    <property type="component" value="Unassembled WGS sequence"/>
</dbReference>
<name>A0AAD7VX53_9TELE</name>
<proteinExistence type="predicted"/>
<evidence type="ECO:0000256" key="1">
    <source>
        <dbReference type="SAM" id="MobiDB-lite"/>
    </source>
</evidence>
<comment type="caution">
    <text evidence="2">The sequence shown here is derived from an EMBL/GenBank/DDBJ whole genome shotgun (WGS) entry which is preliminary data.</text>
</comment>
<feature type="region of interest" description="Disordered" evidence="1">
    <location>
        <begin position="77"/>
        <end position="101"/>
    </location>
</feature>
<evidence type="ECO:0000313" key="2">
    <source>
        <dbReference type="EMBL" id="KAJ8351026.1"/>
    </source>
</evidence>
<gene>
    <name evidence="2" type="ORF">AAFF_G00160880</name>
</gene>
<accession>A0AAD7VX53</accession>
<feature type="compositionally biased region" description="Polar residues" evidence="1">
    <location>
        <begin position="92"/>
        <end position="101"/>
    </location>
</feature>
<keyword evidence="3" id="KW-1185">Reference proteome</keyword>
<dbReference type="EMBL" id="JAINUG010002174">
    <property type="protein sequence ID" value="KAJ8351026.1"/>
    <property type="molecule type" value="Genomic_DNA"/>
</dbReference>
<reference evidence="2" key="1">
    <citation type="journal article" date="2023" name="Science">
        <title>Genome structures resolve the early diversification of teleost fishes.</title>
        <authorList>
            <person name="Parey E."/>
            <person name="Louis A."/>
            <person name="Montfort J."/>
            <person name="Bouchez O."/>
            <person name="Roques C."/>
            <person name="Iampietro C."/>
            <person name="Lluch J."/>
            <person name="Castinel A."/>
            <person name="Donnadieu C."/>
            <person name="Desvignes T."/>
            <person name="Floi Bucao C."/>
            <person name="Jouanno E."/>
            <person name="Wen M."/>
            <person name="Mejri S."/>
            <person name="Dirks R."/>
            <person name="Jansen H."/>
            <person name="Henkel C."/>
            <person name="Chen W.J."/>
            <person name="Zahm M."/>
            <person name="Cabau C."/>
            <person name="Klopp C."/>
            <person name="Thompson A.W."/>
            <person name="Robinson-Rechavi M."/>
            <person name="Braasch I."/>
            <person name="Lecointre G."/>
            <person name="Bobe J."/>
            <person name="Postlethwait J.H."/>
            <person name="Berthelot C."/>
            <person name="Roest Crollius H."/>
            <person name="Guiguen Y."/>
        </authorList>
    </citation>
    <scope>NUCLEOTIDE SEQUENCE</scope>
    <source>
        <strain evidence="2">NC1722</strain>
    </source>
</reference>
<protein>
    <submittedName>
        <fullName evidence="2">Uncharacterized protein</fullName>
    </submittedName>
</protein>
<sequence length="101" mass="11135">MSRQPWRRNRRLRPTSTRQCHLTSCQLVVGGGGRRGDRRVVLAIEQQLWSHAECLEAAEGRVDRLDTDVPVAKTVDSALGPTAGSRRETGAAVSSQHHPLI</sequence>
<dbReference type="AlphaFoldDB" id="A0AAD7VX53"/>
<organism evidence="2 3">
    <name type="scientific">Aldrovandia affinis</name>
    <dbReference type="NCBI Taxonomy" id="143900"/>
    <lineage>
        <taxon>Eukaryota</taxon>
        <taxon>Metazoa</taxon>
        <taxon>Chordata</taxon>
        <taxon>Craniata</taxon>
        <taxon>Vertebrata</taxon>
        <taxon>Euteleostomi</taxon>
        <taxon>Actinopterygii</taxon>
        <taxon>Neopterygii</taxon>
        <taxon>Teleostei</taxon>
        <taxon>Notacanthiformes</taxon>
        <taxon>Halosauridae</taxon>
        <taxon>Aldrovandia</taxon>
    </lineage>
</organism>
<evidence type="ECO:0000313" key="3">
    <source>
        <dbReference type="Proteomes" id="UP001221898"/>
    </source>
</evidence>